<keyword evidence="2" id="KW-1133">Transmembrane helix</keyword>
<feature type="region of interest" description="Disordered" evidence="1">
    <location>
        <begin position="38"/>
        <end position="69"/>
    </location>
</feature>
<evidence type="ECO:0000313" key="3">
    <source>
        <dbReference type="EMBL" id="KAK8756621.1"/>
    </source>
</evidence>
<keyword evidence="4" id="KW-1185">Reference proteome</keyword>
<protein>
    <submittedName>
        <fullName evidence="3">Uncharacterized protein</fullName>
    </submittedName>
</protein>
<feature type="transmembrane region" description="Helical" evidence="2">
    <location>
        <begin position="103"/>
        <end position="126"/>
    </location>
</feature>
<comment type="caution">
    <text evidence="3">The sequence shown here is derived from an EMBL/GenBank/DDBJ whole genome shotgun (WGS) entry which is preliminary data.</text>
</comment>
<keyword evidence="2" id="KW-0812">Transmembrane</keyword>
<evidence type="ECO:0000256" key="1">
    <source>
        <dbReference type="SAM" id="MobiDB-lite"/>
    </source>
</evidence>
<name>A0AAQ4D2D1_AMBAM</name>
<sequence length="495" mass="55155">MHRSCITVGLTTTPQFFRGNFPVWRGVATDLINGFGATPMYPRNDNEGPPPKTAEGHVPVQRERPSKGRRISWSALEVPDLDTKAESAEVGDPSRRWRMVFSWLRRVLCVTVSLLVEMAAAVLFWLEGSMDETKRSISSSSIFEGELVTPPGKMFQSFFGRHKPSCPAVCLYTARTEGRFMGDVVDSPVTTAGSLYLDAAFVYNISRDTEIVNLTCLVSGEPAQLEEMECIENSSLQKCSRCRLCDAVVHCCYSHGKDKLQNGNRVRAVAENATQARPTSEGHRAASQLLGVLADDAAWRRPAGLTTRSDIAKFARAVIRIVQASKFDGVLPAPWRERSARGFFDFVVGLAADMAARLQKENYSIDFFLPQGLSEPDRFTTQLKKILNTRHSVLFYPDFSVFWKTAAPVRWPLPQEARGRSSNETTVNETDSKSDRFACYYLAWPATASLRFGERCDPLKSQSAAREVASTILTANNLCHLWNASCKTSMNKYKT</sequence>
<dbReference type="Proteomes" id="UP001321473">
    <property type="component" value="Unassembled WGS sequence"/>
</dbReference>
<keyword evidence="2" id="KW-0472">Membrane</keyword>
<organism evidence="3 4">
    <name type="scientific">Amblyomma americanum</name>
    <name type="common">Lone star tick</name>
    <dbReference type="NCBI Taxonomy" id="6943"/>
    <lineage>
        <taxon>Eukaryota</taxon>
        <taxon>Metazoa</taxon>
        <taxon>Ecdysozoa</taxon>
        <taxon>Arthropoda</taxon>
        <taxon>Chelicerata</taxon>
        <taxon>Arachnida</taxon>
        <taxon>Acari</taxon>
        <taxon>Parasitiformes</taxon>
        <taxon>Ixodida</taxon>
        <taxon>Ixodoidea</taxon>
        <taxon>Ixodidae</taxon>
        <taxon>Amblyomminae</taxon>
        <taxon>Amblyomma</taxon>
    </lineage>
</organism>
<evidence type="ECO:0000256" key="2">
    <source>
        <dbReference type="SAM" id="Phobius"/>
    </source>
</evidence>
<reference evidence="3 4" key="1">
    <citation type="journal article" date="2023" name="Arcadia Sci">
        <title>De novo assembly of a long-read Amblyomma americanum tick genome.</title>
        <authorList>
            <person name="Chou S."/>
            <person name="Poskanzer K.E."/>
            <person name="Rollins M."/>
            <person name="Thuy-Boun P.S."/>
        </authorList>
    </citation>
    <scope>NUCLEOTIDE SEQUENCE [LARGE SCALE GENOMIC DNA]</scope>
    <source>
        <strain evidence="3">F_SG_1</strain>
        <tissue evidence="3">Salivary glands</tissue>
    </source>
</reference>
<dbReference type="AlphaFoldDB" id="A0AAQ4D2D1"/>
<proteinExistence type="predicted"/>
<gene>
    <name evidence="3" type="ORF">V5799_000682</name>
</gene>
<accession>A0AAQ4D2D1</accession>
<evidence type="ECO:0000313" key="4">
    <source>
        <dbReference type="Proteomes" id="UP001321473"/>
    </source>
</evidence>
<dbReference type="EMBL" id="JARKHS020036103">
    <property type="protein sequence ID" value="KAK8756621.1"/>
    <property type="molecule type" value="Genomic_DNA"/>
</dbReference>